<dbReference type="InterPro" id="IPR001279">
    <property type="entry name" value="Metallo-B-lactamas"/>
</dbReference>
<keyword evidence="1" id="KW-0378">Hydrolase</keyword>
<dbReference type="InterPro" id="IPR036866">
    <property type="entry name" value="RibonucZ/Hydroxyglut_hydro"/>
</dbReference>
<evidence type="ECO:0000313" key="4">
    <source>
        <dbReference type="Proteomes" id="UP000050562"/>
    </source>
</evidence>
<dbReference type="InterPro" id="IPR050114">
    <property type="entry name" value="UPF0173_UPF0282_UlaG_hydrolase"/>
</dbReference>
<dbReference type="SUPFAM" id="SSF56281">
    <property type="entry name" value="Metallo-hydrolase/oxidoreductase"/>
    <property type="match status" value="1"/>
</dbReference>
<accession>A0A0N8SLQ5</accession>
<dbReference type="PANTHER" id="PTHR43546">
    <property type="entry name" value="UPF0173 METAL-DEPENDENT HYDROLASE MJ1163-RELATED"/>
    <property type="match status" value="1"/>
</dbReference>
<evidence type="ECO:0000256" key="1">
    <source>
        <dbReference type="ARBA" id="ARBA00022801"/>
    </source>
</evidence>
<evidence type="ECO:0000259" key="2">
    <source>
        <dbReference type="Pfam" id="PF12706"/>
    </source>
</evidence>
<dbReference type="AlphaFoldDB" id="A0A0N8SLQ5"/>
<organism evidence="3 4">
    <name type="scientific">Pseudomonas syringae pv. primulae</name>
    <dbReference type="NCBI Taxonomy" id="251707"/>
    <lineage>
        <taxon>Bacteria</taxon>
        <taxon>Pseudomonadati</taxon>
        <taxon>Pseudomonadota</taxon>
        <taxon>Gammaproteobacteria</taxon>
        <taxon>Pseudomonadales</taxon>
        <taxon>Pseudomonadaceae</taxon>
        <taxon>Pseudomonas</taxon>
    </lineage>
</organism>
<proteinExistence type="predicted"/>
<sequence length="316" mass="34256">MSLQAFGKNGALEHINRLKLMNVKALPMALCIAGGAVATAAFADTSPAPAAKASHKVEMQQIRNATVKITYAGTTFLIDPMLAEKGAYPGFENTYRSNLRNPLVELPESTDEVLAGVDAVIVTHTHLDHWDDAAQKALPKDIPLFAQHEDDAKLIRSQGFKNVRVLNDEAEFGGVKITKTGGQHGTDEMYAVPALAKPLAEAMGVVFQAPGYKTLYLAGDTIWRKEVDQAIEKFHPEVIVLNAGKAKMTGYEGAIIMGEEDVLRASQVASNAKIVAVHMDAVNHMSLTREALRSYVKQHGIENRVDIPQDGASLEF</sequence>
<evidence type="ECO:0000313" key="3">
    <source>
        <dbReference type="EMBL" id="KPY38648.1"/>
    </source>
</evidence>
<comment type="caution">
    <text evidence="3">The sequence shown here is derived from an EMBL/GenBank/DDBJ whole genome shotgun (WGS) entry which is preliminary data.</text>
</comment>
<dbReference type="EMBL" id="LJRC01000088">
    <property type="protein sequence ID" value="KPY38648.1"/>
    <property type="molecule type" value="Genomic_DNA"/>
</dbReference>
<gene>
    <name evidence="3" type="ORF">ALO52_100574</name>
</gene>
<feature type="domain" description="Metallo-beta-lactamase" evidence="2">
    <location>
        <begin position="75"/>
        <end position="279"/>
    </location>
</feature>
<dbReference type="Proteomes" id="UP000050562">
    <property type="component" value="Unassembled WGS sequence"/>
</dbReference>
<name>A0A0N8SLQ5_9PSED</name>
<dbReference type="PANTHER" id="PTHR43546:SF9">
    <property type="entry name" value="L-ASCORBATE-6-PHOSPHATE LACTONASE ULAG-RELATED"/>
    <property type="match status" value="1"/>
</dbReference>
<dbReference type="Pfam" id="PF12706">
    <property type="entry name" value="Lactamase_B_2"/>
    <property type="match status" value="1"/>
</dbReference>
<dbReference type="GO" id="GO:0016787">
    <property type="term" value="F:hydrolase activity"/>
    <property type="evidence" value="ECO:0007669"/>
    <property type="project" value="UniProtKB-KW"/>
</dbReference>
<dbReference type="PATRIC" id="fig|251707.3.peg.3699"/>
<dbReference type="Gene3D" id="3.60.15.10">
    <property type="entry name" value="Ribonuclease Z/Hydroxyacylglutathione hydrolase-like"/>
    <property type="match status" value="1"/>
</dbReference>
<protein>
    <submittedName>
        <fullName evidence="3">Aliphatic isothiocyanate resistance protein SaxA</fullName>
    </submittedName>
</protein>
<reference evidence="3 4" key="1">
    <citation type="submission" date="2015-09" db="EMBL/GenBank/DDBJ databases">
        <title>Genome announcement of multiple Pseudomonas syringae strains.</title>
        <authorList>
            <person name="Thakur S."/>
            <person name="Wang P.W."/>
            <person name="Gong Y."/>
            <person name="Weir B.S."/>
            <person name="Guttman D.S."/>
        </authorList>
    </citation>
    <scope>NUCLEOTIDE SEQUENCE [LARGE SCALE GENOMIC DNA]</scope>
    <source>
        <strain evidence="3 4">ICMP3956</strain>
    </source>
</reference>